<evidence type="ECO:0000313" key="8">
    <source>
        <dbReference type="Proteomes" id="UP000001882"/>
    </source>
</evidence>
<dbReference type="OrthoDB" id="117907at2157"/>
<dbReference type="eggNOG" id="arCOG01097">
    <property type="taxonomic scope" value="Archaea"/>
</dbReference>
<dbReference type="eggNOG" id="arCOG02578">
    <property type="taxonomic scope" value="Archaea"/>
</dbReference>
<dbReference type="STRING" id="304371.MCP_1733"/>
<feature type="domain" description="Rubredoxin-like" evidence="6">
    <location>
        <begin position="1"/>
        <end position="35"/>
    </location>
</feature>
<reference evidence="7 8" key="2">
    <citation type="journal article" date="2008" name="Int. J. Syst. Evol. Microbiol.">
        <title>Methanocella paludicola gen. nov., sp. nov., a methane-producing archaeon, the first isolate of the lineage 'Rice Cluster I', and proposal of the new archaeal order Methanocellales ord. nov.</title>
        <authorList>
            <person name="Sakai S."/>
            <person name="Imachi H."/>
            <person name="Hanada S."/>
            <person name="Ohashi A."/>
            <person name="Harada H."/>
            <person name="Kamagata Y."/>
        </authorList>
    </citation>
    <scope>NUCLEOTIDE SEQUENCE [LARGE SCALE GENOMIC DNA]</scope>
    <source>
        <strain evidence="8">DSM 17711 / JCM 13418 / NBRC 101707 / SANAE</strain>
    </source>
</reference>
<dbReference type="RefSeq" id="WP_012900483.1">
    <property type="nucleotide sequence ID" value="NC_013665.1"/>
</dbReference>
<evidence type="ECO:0000256" key="1">
    <source>
        <dbReference type="ARBA" id="ARBA00001917"/>
    </source>
</evidence>
<dbReference type="Pfam" id="PF21349">
    <property type="entry name" value="RUBY_RBDX"/>
    <property type="match status" value="1"/>
</dbReference>
<evidence type="ECO:0000256" key="5">
    <source>
        <dbReference type="ARBA" id="ARBA00038292"/>
    </source>
</evidence>
<gene>
    <name evidence="7" type="ordered locus">MCP_1733</name>
</gene>
<dbReference type="Proteomes" id="UP000001882">
    <property type="component" value="Chromosome"/>
</dbReference>
<dbReference type="AlphaFoldDB" id="D1YZD3"/>
<dbReference type="Gene3D" id="3.40.50.360">
    <property type="match status" value="1"/>
</dbReference>
<dbReference type="GeneID" id="8681635"/>
<dbReference type="InterPro" id="IPR024934">
    <property type="entry name" value="Rubredoxin-like_dom"/>
</dbReference>
<comment type="cofactor">
    <cofactor evidence="2">
        <name>[4Fe-4S] cluster</name>
        <dbReference type="ChEBI" id="CHEBI:49883"/>
    </cofactor>
</comment>
<dbReference type="InParanoid" id="D1YZD3"/>
<proteinExistence type="inferred from homology"/>
<dbReference type="PROSITE" id="PS50903">
    <property type="entry name" value="RUBREDOXIN_LIKE"/>
    <property type="match status" value="1"/>
</dbReference>
<evidence type="ECO:0000256" key="3">
    <source>
        <dbReference type="ARBA" id="ARBA00022630"/>
    </source>
</evidence>
<evidence type="ECO:0000256" key="4">
    <source>
        <dbReference type="ARBA" id="ARBA00022643"/>
    </source>
</evidence>
<dbReference type="InterPro" id="IPR005025">
    <property type="entry name" value="FMN_Rdtase-like_dom"/>
</dbReference>
<name>D1YZD3_METPS</name>
<sequence>MAKWKCGVCGYEMDGDSPPDDCPSCGSFKDEFYEKGKRPKDRLDERPELLIINGSKHRAHNTAYFATIAERAASEYGVSCKLLHLNDYNVEHCWCCYSMKEDMCRYPCRNAFDDVHKLHEMIMGAKAIIVVSPINWNGIPSRLKAFLDRLTCIENMYLIDKSTPLAGRTVGIIVNGHEDGAYKTAFDIFMVFQNLGYILAPYGIAYSTHGRAYQSETDHAYFKEDKLMEEYVKNVTHNVVSFSRLGVESKMDIRPSCE</sequence>
<accession>D1YZD3</accession>
<evidence type="ECO:0000259" key="6">
    <source>
        <dbReference type="PROSITE" id="PS50903"/>
    </source>
</evidence>
<dbReference type="SUPFAM" id="SSF52218">
    <property type="entry name" value="Flavoproteins"/>
    <property type="match status" value="1"/>
</dbReference>
<dbReference type="PANTHER" id="PTHR43278">
    <property type="entry name" value="NAD(P)H-DEPENDENT FMN-CONTAINING OXIDOREDUCTASE YWQN-RELATED"/>
    <property type="match status" value="1"/>
</dbReference>
<evidence type="ECO:0000256" key="2">
    <source>
        <dbReference type="ARBA" id="ARBA00001966"/>
    </source>
</evidence>
<dbReference type="Gene3D" id="2.20.28.10">
    <property type="match status" value="1"/>
</dbReference>
<keyword evidence="3" id="KW-0285">Flavoprotein</keyword>
<dbReference type="GO" id="GO:0016491">
    <property type="term" value="F:oxidoreductase activity"/>
    <property type="evidence" value="ECO:0007669"/>
    <property type="project" value="InterPro"/>
</dbReference>
<comment type="similarity">
    <text evidence="5">Belongs to the SsuE family. Isf subfamily.</text>
</comment>
<reference evidence="8" key="3">
    <citation type="journal article" date="2011" name="PLoS ONE">
        <title>Genome sequence of a mesophilic hydrogenotrophic methanogen Methanocella paludicola, the first cultivated representative of the order Methanocellales.</title>
        <authorList>
            <person name="Sakai S."/>
            <person name="Takaki Y."/>
            <person name="Shimamura S."/>
            <person name="Sekine M."/>
            <person name="Tajima T."/>
            <person name="Kosugi H."/>
            <person name="Ichikawa N."/>
            <person name="Tasumi E."/>
            <person name="Hiraki A.T."/>
            <person name="Shimizu A."/>
            <person name="Kato Y."/>
            <person name="Nishiko R."/>
            <person name="Mori K."/>
            <person name="Fujita N."/>
            <person name="Imachi H."/>
            <person name="Takai K."/>
        </authorList>
    </citation>
    <scope>NUCLEOTIDE SEQUENCE [LARGE SCALE GENOMIC DNA]</scope>
    <source>
        <strain evidence="8">DSM 17711 / JCM 13418 / NBRC 101707 / SANAE</strain>
    </source>
</reference>
<dbReference type="KEGG" id="mpd:MCP_1733"/>
<reference evidence="7 8" key="1">
    <citation type="journal article" date="2007" name="Appl. Environ. Microbiol.">
        <title>Isolation of key methanogens for global methane emission from rice paddy fields: a novel isolate affiliated with the clone cluster rice cluster I.</title>
        <authorList>
            <person name="Sakai S."/>
            <person name="Imachi H."/>
            <person name="Sekiguchi Y."/>
            <person name="Ohashi A."/>
            <person name="Harada H."/>
            <person name="Kamagata Y."/>
        </authorList>
    </citation>
    <scope>NUCLEOTIDE SEQUENCE [LARGE SCALE GENOMIC DNA]</scope>
    <source>
        <strain evidence="8">DSM 17711 / JCM 13418 / NBRC 101707 / SANAE</strain>
    </source>
</reference>
<dbReference type="PANTHER" id="PTHR43278:SF4">
    <property type="entry name" value="NAD(P)H-DEPENDENT FMN-CONTAINING OXIDOREDUCTASE YWQN-RELATED"/>
    <property type="match status" value="1"/>
</dbReference>
<keyword evidence="4" id="KW-0288">FMN</keyword>
<dbReference type="CDD" id="cd00350">
    <property type="entry name" value="rubredoxin_like"/>
    <property type="match status" value="1"/>
</dbReference>
<dbReference type="Pfam" id="PF03358">
    <property type="entry name" value="FMN_red"/>
    <property type="match status" value="1"/>
</dbReference>
<dbReference type="InterPro" id="IPR051796">
    <property type="entry name" value="ISF_SsuE-like"/>
</dbReference>
<dbReference type="EMBL" id="AP011532">
    <property type="protein sequence ID" value="BAI61805.1"/>
    <property type="molecule type" value="Genomic_DNA"/>
</dbReference>
<comment type="cofactor">
    <cofactor evidence="1">
        <name>FMN</name>
        <dbReference type="ChEBI" id="CHEBI:58210"/>
    </cofactor>
</comment>
<keyword evidence="8" id="KW-1185">Reference proteome</keyword>
<dbReference type="SUPFAM" id="SSF57802">
    <property type="entry name" value="Rubredoxin-like"/>
    <property type="match status" value="1"/>
</dbReference>
<organism evidence="7 8">
    <name type="scientific">Methanocella paludicola (strain DSM 17711 / JCM 13418 / NBRC 101707 / SANAE)</name>
    <dbReference type="NCBI Taxonomy" id="304371"/>
    <lineage>
        <taxon>Archaea</taxon>
        <taxon>Methanobacteriati</taxon>
        <taxon>Methanobacteriota</taxon>
        <taxon>Stenosarchaea group</taxon>
        <taxon>Methanomicrobia</taxon>
        <taxon>Methanocellales</taxon>
        <taxon>Methanocellaceae</taxon>
        <taxon>Methanocella</taxon>
    </lineage>
</organism>
<dbReference type="InterPro" id="IPR029039">
    <property type="entry name" value="Flavoprotein-like_sf"/>
</dbReference>
<evidence type="ECO:0000313" key="7">
    <source>
        <dbReference type="EMBL" id="BAI61805.1"/>
    </source>
</evidence>
<dbReference type="InterPro" id="IPR048574">
    <property type="entry name" value="RUBY_RBDX"/>
</dbReference>
<protein>
    <recommendedName>
        <fullName evidence="6">Rubredoxin-like domain-containing protein</fullName>
    </recommendedName>
</protein>
<dbReference type="GO" id="GO:0005506">
    <property type="term" value="F:iron ion binding"/>
    <property type="evidence" value="ECO:0007669"/>
    <property type="project" value="InterPro"/>
</dbReference>